<keyword evidence="1" id="KW-0812">Transmembrane</keyword>
<feature type="transmembrane region" description="Helical" evidence="1">
    <location>
        <begin position="12"/>
        <end position="31"/>
    </location>
</feature>
<keyword evidence="1" id="KW-0472">Membrane</keyword>
<evidence type="ECO:0000313" key="3">
    <source>
        <dbReference type="EMBL" id="SEA47057.1"/>
    </source>
</evidence>
<dbReference type="PROSITE" id="PS51257">
    <property type="entry name" value="PROKAR_LIPOPROTEIN"/>
    <property type="match status" value="1"/>
</dbReference>
<organism evidence="3 4">
    <name type="scientific">Arachidicoccus rhizosphaerae</name>
    <dbReference type="NCBI Taxonomy" id="551991"/>
    <lineage>
        <taxon>Bacteria</taxon>
        <taxon>Pseudomonadati</taxon>
        <taxon>Bacteroidota</taxon>
        <taxon>Chitinophagia</taxon>
        <taxon>Chitinophagales</taxon>
        <taxon>Chitinophagaceae</taxon>
        <taxon>Arachidicoccus</taxon>
    </lineage>
</organism>
<dbReference type="Pfam" id="PF16405">
    <property type="entry name" value="DUF5013"/>
    <property type="match status" value="1"/>
</dbReference>
<dbReference type="Proteomes" id="UP000199041">
    <property type="component" value="Unassembled WGS sequence"/>
</dbReference>
<feature type="domain" description="DUF5013" evidence="2">
    <location>
        <begin position="254"/>
        <end position="392"/>
    </location>
</feature>
<sequence>MGKLKIKTYPGVAGIFFGLLTIAFFMTGSTGCTKMDDYKKQFVKGDLIYPAKPDTILVYSGDYRVRLSSVLTSDPNIVKSHIYWDSRSDSMEVDVKRTQGADTVSLLVKDLLEGSHTFEVVNEDAGGNRSVPVYAVGVVYGDKYRASLINRPIASSFLDTGLQVHLSFASMDESAGPILTELHYETTNDDSVRLTIGLDVTDTLLMDYKKGSAVVYRTYYRPDSLSIDTFKTAYDTYMPQIQDVWVDLTAKYLKNPGNPFYYSTWDGGRWGDLDQWITTPNVKNAGGYGGYEVKNHSMIAMESGWGKSAITNGKIYQSVYLPYSGKWRMTVNMNDLNDQGRKYILAAAGQQFPDIDHAEDQSLAYYEFSGNHGGDNISISFTIDQPGDVTLGFLASMTDNGSFFEVNNLKLEYSYSNN</sequence>
<evidence type="ECO:0000313" key="4">
    <source>
        <dbReference type="Proteomes" id="UP000199041"/>
    </source>
</evidence>
<evidence type="ECO:0000256" key="1">
    <source>
        <dbReference type="SAM" id="Phobius"/>
    </source>
</evidence>
<proteinExistence type="predicted"/>
<dbReference type="Pfam" id="PF16389">
    <property type="entry name" value="DUF4998"/>
    <property type="match status" value="1"/>
</dbReference>
<keyword evidence="4" id="KW-1185">Reference proteome</keyword>
<gene>
    <name evidence="3" type="ORF">SAMN05192529_12115</name>
</gene>
<keyword evidence="1" id="KW-1133">Transmembrane helix</keyword>
<evidence type="ECO:0000259" key="2">
    <source>
        <dbReference type="Pfam" id="PF16405"/>
    </source>
</evidence>
<dbReference type="STRING" id="551991.SAMN05192529_12115"/>
<dbReference type="EMBL" id="FNQY01000021">
    <property type="protein sequence ID" value="SEA47057.1"/>
    <property type="molecule type" value="Genomic_DNA"/>
</dbReference>
<name>A0A1H4BG30_9BACT</name>
<reference evidence="3 4" key="1">
    <citation type="submission" date="2016-10" db="EMBL/GenBank/DDBJ databases">
        <authorList>
            <person name="de Groot N.N."/>
        </authorList>
    </citation>
    <scope>NUCLEOTIDE SEQUENCE [LARGE SCALE GENOMIC DNA]</scope>
    <source>
        <strain evidence="3 4">Vu-144</strain>
    </source>
</reference>
<accession>A0A1H4BG30</accession>
<protein>
    <recommendedName>
        <fullName evidence="2">DUF5013 domain-containing protein</fullName>
    </recommendedName>
</protein>
<dbReference type="InterPro" id="IPR032181">
    <property type="entry name" value="DUF5013"/>
</dbReference>
<dbReference type="AlphaFoldDB" id="A0A1H4BG30"/>